<dbReference type="PANTHER" id="PTHR34853">
    <property type="match status" value="1"/>
</dbReference>
<dbReference type="GO" id="GO:0016042">
    <property type="term" value="P:lipid catabolic process"/>
    <property type="evidence" value="ECO:0007669"/>
    <property type="project" value="InterPro"/>
</dbReference>
<feature type="chain" id="PRO_5003532284" evidence="1">
    <location>
        <begin position="38"/>
        <end position="451"/>
    </location>
</feature>
<feature type="signal peptide" evidence="1">
    <location>
        <begin position="1"/>
        <end position="37"/>
    </location>
</feature>
<name>H0EBL2_9ACTN</name>
<gene>
    <name evidence="2" type="ORF">PAI11_42440</name>
</gene>
<dbReference type="RefSeq" id="WP_007579066.1">
    <property type="nucleotide sequence ID" value="NZ_AGUD01000310.1"/>
</dbReference>
<dbReference type="PATRIC" id="fig|1097667.3.peg.4206"/>
<dbReference type="EC" id="3.1.1.3" evidence="2"/>
<dbReference type="GO" id="GO:0004806">
    <property type="term" value="F:triacylglycerol lipase activity"/>
    <property type="evidence" value="ECO:0007669"/>
    <property type="project" value="UniProtKB-EC"/>
</dbReference>
<evidence type="ECO:0000313" key="3">
    <source>
        <dbReference type="Proteomes" id="UP000005143"/>
    </source>
</evidence>
<keyword evidence="3" id="KW-1185">Reference proteome</keyword>
<dbReference type="PANTHER" id="PTHR34853:SF1">
    <property type="entry name" value="LIPASE 5"/>
    <property type="match status" value="1"/>
</dbReference>
<dbReference type="Gene3D" id="3.40.50.1820">
    <property type="entry name" value="alpha/beta hydrolase"/>
    <property type="match status" value="1"/>
</dbReference>
<dbReference type="InterPro" id="IPR005152">
    <property type="entry name" value="Lipase_secreted"/>
</dbReference>
<protein>
    <submittedName>
        <fullName evidence="2">Lipase 1</fullName>
        <ecNumber evidence="2">3.1.1.3</ecNumber>
    </submittedName>
</protein>
<proteinExistence type="predicted"/>
<dbReference type="Pfam" id="PF03583">
    <property type="entry name" value="LIP"/>
    <property type="match status" value="1"/>
</dbReference>
<dbReference type="SUPFAM" id="SSF53474">
    <property type="entry name" value="alpha/beta-Hydrolases"/>
    <property type="match status" value="1"/>
</dbReference>
<dbReference type="Proteomes" id="UP000005143">
    <property type="component" value="Unassembled WGS sequence"/>
</dbReference>
<comment type="caution">
    <text evidence="2">The sequence shown here is derived from an EMBL/GenBank/DDBJ whole genome shotgun (WGS) entry which is preliminary data.</text>
</comment>
<reference evidence="2 3" key="1">
    <citation type="journal article" date="2013" name="Biodegradation">
        <title>Quantitative proteomic analysis of ibuprofen-degrading Patulibacter sp. strain I11.</title>
        <authorList>
            <person name="Almeida B."/>
            <person name="Kjeldal H."/>
            <person name="Lolas I."/>
            <person name="Knudsen A.D."/>
            <person name="Carvalho G."/>
            <person name="Nielsen K.L."/>
            <person name="Barreto Crespo M.T."/>
            <person name="Stensballe A."/>
            <person name="Nielsen J.L."/>
        </authorList>
    </citation>
    <scope>NUCLEOTIDE SEQUENCE [LARGE SCALE GENOMIC DNA]</scope>
    <source>
        <strain evidence="2 3">I11</strain>
    </source>
</reference>
<sequence length="451" mass="47192">MVLNAGFPSIGRARAVAALVLVALAALLAVAPGGARASVPPPAQDPFYRYTGTTPLADIAPGTVLKTRTVPYHVLGLPLPLKAVQLLYRSTGQIGQPTADVTSIVRGVGGSASRRLLSYQSFYDSLSPNDQPSHAIAGGLTLGGAIPAVETPMIAPFLFAGYSVAIPDTEGQTANFAAGPEYGKHTLDGVRAAFASPATGLASDAKVGLFGYSGGAIATEWASELAPSYAPDVDRRLVGAAMGGVLVHPAHNLHYVEGSQVWAGVLPMAVVGIARGFQIDLSQYLNDQGRRIYEKLKDASIINVLGQYPGLTWKQMAKPEYATPESIPIYVETVNKLIMGTGGTPTTPLFVGQAANGDFEGTSSDKPGIGAGDGVMITGDVRSLARQYCAKGVKVEYQQYDVLSHFTAMVMWLPEATNWMMQRFDGRAAPQNCATIKPGNPLDPIAAPAAP</sequence>
<keyword evidence="1" id="KW-0732">Signal</keyword>
<dbReference type="AlphaFoldDB" id="H0EBL2"/>
<dbReference type="PIRSF" id="PIRSF029171">
    <property type="entry name" value="Esterase_LipA"/>
    <property type="match status" value="1"/>
</dbReference>
<evidence type="ECO:0000256" key="1">
    <source>
        <dbReference type="SAM" id="SignalP"/>
    </source>
</evidence>
<keyword evidence="2" id="KW-0378">Hydrolase</keyword>
<dbReference type="Gene3D" id="1.10.260.130">
    <property type="match status" value="1"/>
</dbReference>
<dbReference type="EMBL" id="AGUD01000310">
    <property type="protein sequence ID" value="EHN08934.1"/>
    <property type="molecule type" value="Genomic_DNA"/>
</dbReference>
<accession>H0EBL2</accession>
<organism evidence="2 3">
    <name type="scientific">Patulibacter medicamentivorans</name>
    <dbReference type="NCBI Taxonomy" id="1097667"/>
    <lineage>
        <taxon>Bacteria</taxon>
        <taxon>Bacillati</taxon>
        <taxon>Actinomycetota</taxon>
        <taxon>Thermoleophilia</taxon>
        <taxon>Solirubrobacterales</taxon>
        <taxon>Patulibacteraceae</taxon>
        <taxon>Patulibacter</taxon>
    </lineage>
</organism>
<dbReference type="InterPro" id="IPR029058">
    <property type="entry name" value="AB_hydrolase_fold"/>
</dbReference>
<evidence type="ECO:0000313" key="2">
    <source>
        <dbReference type="EMBL" id="EHN08934.1"/>
    </source>
</evidence>